<evidence type="ECO:0000313" key="2">
    <source>
        <dbReference type="EMBL" id="GAX59115.1"/>
    </source>
</evidence>
<dbReference type="SUPFAM" id="SSF56112">
    <property type="entry name" value="Protein kinase-like (PK-like)"/>
    <property type="match status" value="1"/>
</dbReference>
<feature type="domain" description="Aminoglycoside phosphotransferase" evidence="1">
    <location>
        <begin position="140"/>
        <end position="225"/>
    </location>
</feature>
<evidence type="ECO:0000313" key="3">
    <source>
        <dbReference type="Proteomes" id="UP000218542"/>
    </source>
</evidence>
<dbReference type="RefSeq" id="WP_096892257.1">
    <property type="nucleotide sequence ID" value="NZ_BAOS01000001.1"/>
</dbReference>
<keyword evidence="2" id="KW-0436">Ligase</keyword>
<dbReference type="Proteomes" id="UP000218542">
    <property type="component" value="Unassembled WGS sequence"/>
</dbReference>
<keyword evidence="3" id="KW-1185">Reference proteome</keyword>
<dbReference type="GO" id="GO:0016874">
    <property type="term" value="F:ligase activity"/>
    <property type="evidence" value="ECO:0007669"/>
    <property type="project" value="UniProtKB-KW"/>
</dbReference>
<dbReference type="InterPro" id="IPR011009">
    <property type="entry name" value="Kinase-like_dom_sf"/>
</dbReference>
<organism evidence="2 3">
    <name type="scientific">Candidatus Scalindua japonica</name>
    <dbReference type="NCBI Taxonomy" id="1284222"/>
    <lineage>
        <taxon>Bacteria</taxon>
        <taxon>Pseudomonadati</taxon>
        <taxon>Planctomycetota</taxon>
        <taxon>Candidatus Brocadiia</taxon>
        <taxon>Candidatus Brocadiales</taxon>
        <taxon>Candidatus Scalinduaceae</taxon>
        <taxon>Candidatus Scalindua</taxon>
    </lineage>
</organism>
<dbReference type="Pfam" id="PF01636">
    <property type="entry name" value="APH"/>
    <property type="match status" value="1"/>
</dbReference>
<dbReference type="OrthoDB" id="9769860at2"/>
<gene>
    <name evidence="2" type="ORF">SCALIN_C01_0046</name>
</gene>
<protein>
    <submittedName>
        <fullName evidence="2">Acyl-coenzyme A synthetase/AMP-(Fatty) acid ligase</fullName>
    </submittedName>
</protein>
<dbReference type="InterPro" id="IPR002575">
    <property type="entry name" value="Aminoglycoside_PTrfase"/>
</dbReference>
<sequence length="243" mass="28333">MNENFQEITRKAVGTDIFKIEDIQTLWSGYGKIMRYGLKEGKRNSVVIKYVKLPDQGMHPRGWNTDLSHQRKIRSYQVETTWYRDWAKLCDDGCPVPQSLLLESSQDEFLMVLEDLDASGFPARKDSVTMIEMQVCLKWLANFHSIFMGREPAGLWPMGTYWHLDTRPDELEVLEDLDLKQASTLIDQKLRASPYQTFVHGDAKLANFCFSSDGQEVAAVDFQYVWWSEIKKKRRRPNKDLLQ</sequence>
<dbReference type="Gene3D" id="3.90.1200.10">
    <property type="match status" value="1"/>
</dbReference>
<proteinExistence type="predicted"/>
<comment type="caution">
    <text evidence="2">The sequence shown here is derived from an EMBL/GenBank/DDBJ whole genome shotgun (WGS) entry which is preliminary data.</text>
</comment>
<accession>A0A286TTD5</accession>
<name>A0A286TTD5_9BACT</name>
<evidence type="ECO:0000259" key="1">
    <source>
        <dbReference type="Pfam" id="PF01636"/>
    </source>
</evidence>
<dbReference type="EMBL" id="BAOS01000001">
    <property type="protein sequence ID" value="GAX59115.1"/>
    <property type="molecule type" value="Genomic_DNA"/>
</dbReference>
<dbReference type="AlphaFoldDB" id="A0A286TTD5"/>
<reference evidence="3" key="1">
    <citation type="journal article" date="2017" name="Environ. Microbiol. Rep.">
        <title>Genetic Diversity of Marine Anaerobic Ammonium-Oxidizing Bacteria as Revealed by Genomic and Proteomic Analyses of 'Candidatus Scalindua japonica'.</title>
        <authorList>
            <person name="Oshiki M."/>
            <person name="Mizuto K."/>
            <person name="Kimura Z."/>
            <person name="Kindaichi T."/>
            <person name="Satoh H."/>
            <person name="Okabe S."/>
        </authorList>
    </citation>
    <scope>NUCLEOTIDE SEQUENCE [LARGE SCALE GENOMIC DNA]</scope>
    <source>
        <strain evidence="3">husup-a2</strain>
    </source>
</reference>